<gene>
    <name evidence="2" type="ORF">GCM10023333_27250</name>
</gene>
<evidence type="ECO:0000313" key="2">
    <source>
        <dbReference type="EMBL" id="GAA4892552.1"/>
    </source>
</evidence>
<evidence type="ECO:0000313" key="3">
    <source>
        <dbReference type="Proteomes" id="UP001499988"/>
    </source>
</evidence>
<feature type="region of interest" description="Disordered" evidence="1">
    <location>
        <begin position="1"/>
        <end position="53"/>
    </location>
</feature>
<accession>A0ABP9F4I1</accession>
<comment type="caution">
    <text evidence="2">The sequence shown here is derived from an EMBL/GenBank/DDBJ whole genome shotgun (WGS) entry which is preliminary data.</text>
</comment>
<dbReference type="Proteomes" id="UP001499988">
    <property type="component" value="Unassembled WGS sequence"/>
</dbReference>
<keyword evidence="3" id="KW-1185">Reference proteome</keyword>
<protein>
    <submittedName>
        <fullName evidence="2">Uncharacterized protein</fullName>
    </submittedName>
</protein>
<dbReference type="RefSeq" id="WP_345335968.1">
    <property type="nucleotide sequence ID" value="NZ_BAABJZ010000089.1"/>
</dbReference>
<reference evidence="3" key="1">
    <citation type="journal article" date="2019" name="Int. J. Syst. Evol. Microbiol.">
        <title>The Global Catalogue of Microorganisms (GCM) 10K type strain sequencing project: providing services to taxonomists for standard genome sequencing and annotation.</title>
        <authorList>
            <consortium name="The Broad Institute Genomics Platform"/>
            <consortium name="The Broad Institute Genome Sequencing Center for Infectious Disease"/>
            <person name="Wu L."/>
            <person name="Ma J."/>
        </authorList>
    </citation>
    <scope>NUCLEOTIDE SEQUENCE [LARGE SCALE GENOMIC DNA]</scope>
    <source>
        <strain evidence="3">JCM 18401</strain>
    </source>
</reference>
<sequence length="53" mass="5821">MAVKHTPTGVVHQGNKGGKTGCGVDTKKHDSHWVSSHQKITREKNGCRNQIKI</sequence>
<evidence type="ECO:0000256" key="1">
    <source>
        <dbReference type="SAM" id="MobiDB-lite"/>
    </source>
</evidence>
<name>A0ABP9F4I1_9GAMM</name>
<organism evidence="2 3">
    <name type="scientific">Ferrimonas pelagia</name>
    <dbReference type="NCBI Taxonomy" id="1177826"/>
    <lineage>
        <taxon>Bacteria</taxon>
        <taxon>Pseudomonadati</taxon>
        <taxon>Pseudomonadota</taxon>
        <taxon>Gammaproteobacteria</taxon>
        <taxon>Alteromonadales</taxon>
        <taxon>Ferrimonadaceae</taxon>
        <taxon>Ferrimonas</taxon>
    </lineage>
</organism>
<proteinExistence type="predicted"/>
<dbReference type="EMBL" id="BAABJZ010000089">
    <property type="protein sequence ID" value="GAA4892552.1"/>
    <property type="molecule type" value="Genomic_DNA"/>
</dbReference>